<comment type="caution">
    <text evidence="2">The sequence shown here is derived from an EMBL/GenBank/DDBJ whole genome shotgun (WGS) entry which is preliminary data.</text>
</comment>
<dbReference type="Proteomes" id="UP000186817">
    <property type="component" value="Unassembled WGS sequence"/>
</dbReference>
<dbReference type="EMBL" id="LSRX01000767">
    <property type="protein sequence ID" value="OLP89313.1"/>
    <property type="molecule type" value="Genomic_DNA"/>
</dbReference>
<feature type="region of interest" description="Disordered" evidence="1">
    <location>
        <begin position="39"/>
        <end position="70"/>
    </location>
</feature>
<sequence>MSTTAEASCTVNTQDLKRKYDQIKSDQLQEKPKMLLQKLSEAFVDEGHTEKGDGHPPVQKRQGGGKRGPSVRVHLYHQRGWRISDDVVPGVTEERIVPLRDLVDQLATSAAAPPPPPPAVFTEKLRVREATLAKELNDIIKERVDLLVAVTEVDTRHKKRRFVRRRAVSAEEREAWLGYSFRYFQDGGAMTWLHIAT</sequence>
<dbReference type="AlphaFoldDB" id="A0A1Q9D2C4"/>
<accession>A0A1Q9D2C4</accession>
<evidence type="ECO:0000313" key="2">
    <source>
        <dbReference type="EMBL" id="OLP89313.1"/>
    </source>
</evidence>
<protein>
    <submittedName>
        <fullName evidence="2">Uncharacterized protein</fullName>
    </submittedName>
</protein>
<evidence type="ECO:0000313" key="3">
    <source>
        <dbReference type="Proteomes" id="UP000186817"/>
    </source>
</evidence>
<name>A0A1Q9D2C4_SYMMI</name>
<organism evidence="2 3">
    <name type="scientific">Symbiodinium microadriaticum</name>
    <name type="common">Dinoflagellate</name>
    <name type="synonym">Zooxanthella microadriatica</name>
    <dbReference type="NCBI Taxonomy" id="2951"/>
    <lineage>
        <taxon>Eukaryota</taxon>
        <taxon>Sar</taxon>
        <taxon>Alveolata</taxon>
        <taxon>Dinophyceae</taxon>
        <taxon>Suessiales</taxon>
        <taxon>Symbiodiniaceae</taxon>
        <taxon>Symbiodinium</taxon>
    </lineage>
</organism>
<gene>
    <name evidence="2" type="ORF">AK812_SmicGene29244</name>
</gene>
<feature type="compositionally biased region" description="Basic and acidic residues" evidence="1">
    <location>
        <begin position="45"/>
        <end position="54"/>
    </location>
</feature>
<proteinExistence type="predicted"/>
<dbReference type="OrthoDB" id="6252103at2759"/>
<evidence type="ECO:0000256" key="1">
    <source>
        <dbReference type="SAM" id="MobiDB-lite"/>
    </source>
</evidence>
<reference evidence="2 3" key="1">
    <citation type="submission" date="2016-02" db="EMBL/GenBank/DDBJ databases">
        <title>Genome analysis of coral dinoflagellate symbionts highlights evolutionary adaptations to a symbiotic lifestyle.</title>
        <authorList>
            <person name="Aranda M."/>
            <person name="Li Y."/>
            <person name="Liew Y.J."/>
            <person name="Baumgarten S."/>
            <person name="Simakov O."/>
            <person name="Wilson M."/>
            <person name="Piel J."/>
            <person name="Ashoor H."/>
            <person name="Bougouffa S."/>
            <person name="Bajic V.B."/>
            <person name="Ryu T."/>
            <person name="Ravasi T."/>
            <person name="Bayer T."/>
            <person name="Micklem G."/>
            <person name="Kim H."/>
            <person name="Bhak J."/>
            <person name="Lajeunesse T.C."/>
            <person name="Voolstra C.R."/>
        </authorList>
    </citation>
    <scope>NUCLEOTIDE SEQUENCE [LARGE SCALE GENOMIC DNA]</scope>
    <source>
        <strain evidence="2 3">CCMP2467</strain>
    </source>
</reference>
<keyword evidence="3" id="KW-1185">Reference proteome</keyword>